<organism evidence="2 3">
    <name type="scientific">Deinococcus piscis</name>
    <dbReference type="NCBI Taxonomy" id="394230"/>
    <lineage>
        <taxon>Bacteria</taxon>
        <taxon>Thermotogati</taxon>
        <taxon>Deinococcota</taxon>
        <taxon>Deinococci</taxon>
        <taxon>Deinococcales</taxon>
        <taxon>Deinococcaceae</taxon>
        <taxon>Deinococcus</taxon>
    </lineage>
</organism>
<name>A0ABQ3K6U3_9DEIO</name>
<sequence>MTQNDDSISVVPEISPAGNELPHQSQAGDPAMPQAEQGPAPVVMQDSAWSTPDGEALSSAEVAAMTGGEASAEANQALDRAEGHEDPSQS</sequence>
<reference evidence="3" key="1">
    <citation type="journal article" date="2019" name="Int. J. Syst. Evol. Microbiol.">
        <title>The Global Catalogue of Microorganisms (GCM) 10K type strain sequencing project: providing services to taxonomists for standard genome sequencing and annotation.</title>
        <authorList>
            <consortium name="The Broad Institute Genomics Platform"/>
            <consortium name="The Broad Institute Genome Sequencing Center for Infectious Disease"/>
            <person name="Wu L."/>
            <person name="Ma J."/>
        </authorList>
    </citation>
    <scope>NUCLEOTIDE SEQUENCE [LARGE SCALE GENOMIC DNA]</scope>
    <source>
        <strain evidence="3">CGMCC 1.18439</strain>
    </source>
</reference>
<gene>
    <name evidence="2" type="ORF">GCM10017783_16450</name>
</gene>
<protein>
    <submittedName>
        <fullName evidence="2">Uncharacterized protein</fullName>
    </submittedName>
</protein>
<comment type="caution">
    <text evidence="2">The sequence shown here is derived from an EMBL/GenBank/DDBJ whole genome shotgun (WGS) entry which is preliminary data.</text>
</comment>
<feature type="compositionally biased region" description="Basic and acidic residues" evidence="1">
    <location>
        <begin position="79"/>
        <end position="90"/>
    </location>
</feature>
<evidence type="ECO:0000256" key="1">
    <source>
        <dbReference type="SAM" id="MobiDB-lite"/>
    </source>
</evidence>
<evidence type="ECO:0000313" key="3">
    <source>
        <dbReference type="Proteomes" id="UP000632154"/>
    </source>
</evidence>
<dbReference type="RefSeq" id="WP_189643204.1">
    <property type="nucleotide sequence ID" value="NZ_BNAL01000019.1"/>
</dbReference>
<accession>A0ABQ3K6U3</accession>
<dbReference type="Proteomes" id="UP000632154">
    <property type="component" value="Unassembled WGS sequence"/>
</dbReference>
<feature type="region of interest" description="Disordered" evidence="1">
    <location>
        <begin position="1"/>
        <end position="90"/>
    </location>
</feature>
<proteinExistence type="predicted"/>
<keyword evidence="3" id="KW-1185">Reference proteome</keyword>
<evidence type="ECO:0000313" key="2">
    <source>
        <dbReference type="EMBL" id="GHG04530.1"/>
    </source>
</evidence>
<dbReference type="EMBL" id="BNAL01000019">
    <property type="protein sequence ID" value="GHG04530.1"/>
    <property type="molecule type" value="Genomic_DNA"/>
</dbReference>